<evidence type="ECO:0000256" key="8">
    <source>
        <dbReference type="ARBA" id="ARBA00023004"/>
    </source>
</evidence>
<comment type="similarity">
    <text evidence="2">Belongs to the fatty acid desaturase type 2 family.</text>
</comment>
<protein>
    <submittedName>
        <fullName evidence="12">Acyl-[acyl-carrier-protein] desaturase</fullName>
    </submittedName>
</protein>
<dbReference type="PANTHER" id="PTHR31155">
    <property type="entry name" value="ACYL- ACYL-CARRIER-PROTEIN DESATURASE-RELATED"/>
    <property type="match status" value="1"/>
</dbReference>
<proteinExistence type="inferred from homology"/>
<evidence type="ECO:0000313" key="12">
    <source>
        <dbReference type="EMBL" id="SHI41373.1"/>
    </source>
</evidence>
<dbReference type="GO" id="GO:0046872">
    <property type="term" value="F:metal ion binding"/>
    <property type="evidence" value="ECO:0007669"/>
    <property type="project" value="UniProtKB-KW"/>
</dbReference>
<dbReference type="Pfam" id="PF03405">
    <property type="entry name" value="FA_desaturase_2"/>
    <property type="match status" value="1"/>
</dbReference>
<evidence type="ECO:0000256" key="5">
    <source>
        <dbReference type="ARBA" id="ARBA00022723"/>
    </source>
</evidence>
<feature type="binding site" evidence="11">
    <location>
        <position position="167"/>
    </location>
    <ligand>
        <name>Fe cation</name>
        <dbReference type="ChEBI" id="CHEBI:24875"/>
        <label>2</label>
    </ligand>
</feature>
<dbReference type="InterPro" id="IPR005067">
    <property type="entry name" value="Fatty_acid_desaturase-2"/>
</dbReference>
<keyword evidence="7" id="KW-0560">Oxidoreductase</keyword>
<name>A0A1M6AYR5_9FLAO</name>
<keyword evidence="10" id="KW-0275">Fatty acid biosynthesis</keyword>
<dbReference type="GO" id="GO:0006633">
    <property type="term" value="P:fatty acid biosynthetic process"/>
    <property type="evidence" value="ECO:0007669"/>
    <property type="project" value="UniProtKB-KW"/>
</dbReference>
<dbReference type="RefSeq" id="WP_072987110.1">
    <property type="nucleotide sequence ID" value="NZ_FQYU01000001.1"/>
</dbReference>
<keyword evidence="5 11" id="KW-0479">Metal-binding</keyword>
<feature type="binding site" evidence="11">
    <location>
        <position position="200"/>
    </location>
    <ligand>
        <name>Fe cation</name>
        <dbReference type="ChEBI" id="CHEBI:24875"/>
        <label>1</label>
    </ligand>
</feature>
<keyword evidence="4" id="KW-0444">Lipid biosynthesis</keyword>
<gene>
    <name evidence="12" type="ORF">SAMN04488513_101223</name>
</gene>
<evidence type="ECO:0000313" key="13">
    <source>
        <dbReference type="Proteomes" id="UP000184543"/>
    </source>
</evidence>
<feature type="binding site" evidence="11">
    <location>
        <position position="117"/>
    </location>
    <ligand>
        <name>Fe cation</name>
        <dbReference type="ChEBI" id="CHEBI:24875"/>
        <label>1</label>
    </ligand>
</feature>
<keyword evidence="8 11" id="KW-0408">Iron</keyword>
<feature type="binding site" evidence="11">
    <location>
        <position position="76"/>
    </location>
    <ligand>
        <name>Fe cation</name>
        <dbReference type="ChEBI" id="CHEBI:24875"/>
        <label>1</label>
    </ligand>
</feature>
<dbReference type="GO" id="GO:0045300">
    <property type="term" value="F:stearoyl-[ACP] desaturase activity"/>
    <property type="evidence" value="ECO:0007669"/>
    <property type="project" value="InterPro"/>
</dbReference>
<sequence>MPEKNIRLEVMKAIEPQVEGFMDSFLLPVEDIWQPSDFLPDSEKDNFLEEVKELRGESKELGYDFWVTMVADTITEEALPTYESWLMDVEGIDQHGENKRNGWAKWVRAWTAEENRHGDVLNKYLYLSGRVNMREIEITTQHLISDGFDIGTDRDPYKNFVYTSFQELATNISHKRVGLMAKKKGNALLGKMCTIIAGDEMRHHLAYREFVKTILGEDPSGMILAFADMMKKKIVMPAHFLRESGGVIGAAFENFSNCAQRLGVYTAQDYIDILRKLNAYWDVENLRSLSEEAEKARDYLVKLPARLERISERMKFPEDQYRFKWVEANGMI</sequence>
<keyword evidence="9" id="KW-0443">Lipid metabolism</keyword>
<organism evidence="12 13">
    <name type="scientific">Pseudozobellia thermophila</name>
    <dbReference type="NCBI Taxonomy" id="192903"/>
    <lineage>
        <taxon>Bacteria</taxon>
        <taxon>Pseudomonadati</taxon>
        <taxon>Bacteroidota</taxon>
        <taxon>Flavobacteriia</taxon>
        <taxon>Flavobacteriales</taxon>
        <taxon>Flavobacteriaceae</taxon>
        <taxon>Pseudozobellia</taxon>
    </lineage>
</organism>
<dbReference type="SUPFAM" id="SSF47240">
    <property type="entry name" value="Ferritin-like"/>
    <property type="match status" value="1"/>
</dbReference>
<evidence type="ECO:0000256" key="4">
    <source>
        <dbReference type="ARBA" id="ARBA00022516"/>
    </source>
</evidence>
<dbReference type="CDD" id="cd01050">
    <property type="entry name" value="Acyl_ACP_Desat"/>
    <property type="match status" value="1"/>
</dbReference>
<dbReference type="InterPro" id="IPR009078">
    <property type="entry name" value="Ferritin-like_SF"/>
</dbReference>
<dbReference type="InterPro" id="IPR012348">
    <property type="entry name" value="RNR-like"/>
</dbReference>
<evidence type="ECO:0000256" key="2">
    <source>
        <dbReference type="ARBA" id="ARBA00008749"/>
    </source>
</evidence>
<dbReference type="Gene3D" id="1.10.620.20">
    <property type="entry name" value="Ribonucleotide Reductase, subunit A"/>
    <property type="match status" value="1"/>
</dbReference>
<dbReference type="EMBL" id="FQYU01000001">
    <property type="protein sequence ID" value="SHI41373.1"/>
    <property type="molecule type" value="Genomic_DNA"/>
</dbReference>
<keyword evidence="13" id="KW-1185">Reference proteome</keyword>
<comment type="subunit">
    <text evidence="3">Homodimer.</text>
</comment>
<feature type="binding site" evidence="11">
    <location>
        <position position="200"/>
    </location>
    <ligand>
        <name>Fe cation</name>
        <dbReference type="ChEBI" id="CHEBI:24875"/>
        <label>2</label>
    </ligand>
</feature>
<evidence type="ECO:0000256" key="1">
    <source>
        <dbReference type="ARBA" id="ARBA00001954"/>
    </source>
</evidence>
<dbReference type="OrthoDB" id="9772881at2"/>
<comment type="cofactor">
    <cofactor evidence="1">
        <name>Fe(2+)</name>
        <dbReference type="ChEBI" id="CHEBI:29033"/>
    </cofactor>
</comment>
<feature type="binding site" evidence="11">
    <location>
        <position position="114"/>
    </location>
    <ligand>
        <name>Fe cation</name>
        <dbReference type="ChEBI" id="CHEBI:24875"/>
        <label>1</label>
    </ligand>
</feature>
<keyword evidence="6" id="KW-0276">Fatty acid metabolism</keyword>
<evidence type="ECO:0000256" key="10">
    <source>
        <dbReference type="ARBA" id="ARBA00023160"/>
    </source>
</evidence>
<reference evidence="13" key="1">
    <citation type="submission" date="2016-11" db="EMBL/GenBank/DDBJ databases">
        <authorList>
            <person name="Varghese N."/>
            <person name="Submissions S."/>
        </authorList>
    </citation>
    <scope>NUCLEOTIDE SEQUENCE [LARGE SCALE GENOMIC DNA]</scope>
    <source>
        <strain evidence="13">DSM 19858</strain>
    </source>
</reference>
<feature type="binding site" evidence="11">
    <location>
        <position position="203"/>
    </location>
    <ligand>
        <name>Fe cation</name>
        <dbReference type="ChEBI" id="CHEBI:24875"/>
        <label>2</label>
    </ligand>
</feature>
<dbReference type="STRING" id="192903.SAMN04488513_101223"/>
<dbReference type="AlphaFoldDB" id="A0A1M6AYR5"/>
<evidence type="ECO:0000256" key="3">
    <source>
        <dbReference type="ARBA" id="ARBA00011738"/>
    </source>
</evidence>
<evidence type="ECO:0000256" key="6">
    <source>
        <dbReference type="ARBA" id="ARBA00022832"/>
    </source>
</evidence>
<comment type="cofactor">
    <cofactor evidence="11">
        <name>Fe cation</name>
        <dbReference type="ChEBI" id="CHEBI:24875"/>
    </cofactor>
    <text evidence="11">Binds 2 iron ions per subunit.</text>
</comment>
<dbReference type="PANTHER" id="PTHR31155:SF9">
    <property type="entry name" value="STEAROYL-[ACYL-CARRIER-PROTEIN] 9-DESATURASE 7, CHLOROPLASTIC"/>
    <property type="match status" value="1"/>
</dbReference>
<dbReference type="PIRSF" id="PIRSF000346">
    <property type="entry name" value="Dlt9_acylACP_des"/>
    <property type="match status" value="1"/>
</dbReference>
<feature type="binding site" evidence="11">
    <location>
        <position position="114"/>
    </location>
    <ligand>
        <name>Fe cation</name>
        <dbReference type="ChEBI" id="CHEBI:24875"/>
        <label>2</label>
    </ligand>
</feature>
<dbReference type="Proteomes" id="UP000184543">
    <property type="component" value="Unassembled WGS sequence"/>
</dbReference>
<evidence type="ECO:0000256" key="9">
    <source>
        <dbReference type="ARBA" id="ARBA00023098"/>
    </source>
</evidence>
<evidence type="ECO:0000256" key="7">
    <source>
        <dbReference type="ARBA" id="ARBA00023002"/>
    </source>
</evidence>
<evidence type="ECO:0000256" key="11">
    <source>
        <dbReference type="PIRSR" id="PIRSR000346-1"/>
    </source>
</evidence>
<accession>A0A1M6AYR5</accession>